<name>A0ABX0RKK2_9GAMM</name>
<dbReference type="PANTHER" id="PTHR30126:SF88">
    <property type="entry name" value="TRANSCRIPTIONAL REGULATOR-RELATED"/>
    <property type="match status" value="1"/>
</dbReference>
<reference evidence="6 7" key="1">
    <citation type="journal article" date="2019" name="bioRxiv">
        <title>Bacteria contribute to plant secondary compound degradation in a generalist herbivore system.</title>
        <authorList>
            <person name="Francoeur C.B."/>
            <person name="Khadempour L."/>
            <person name="Moreira-Soto R.D."/>
            <person name="Gotting K."/>
            <person name="Book A.J."/>
            <person name="Pinto-Tomas A.A."/>
            <person name="Keefover-Ring K."/>
            <person name="Currie C.R."/>
        </authorList>
    </citation>
    <scope>NUCLEOTIDE SEQUENCE [LARGE SCALE GENOMIC DNA]</scope>
    <source>
        <strain evidence="6">Al-1710</strain>
    </source>
</reference>
<organism evidence="6 7">
    <name type="scientific">Candidatus Pantoea communis</name>
    <dbReference type="NCBI Taxonomy" id="2608354"/>
    <lineage>
        <taxon>Bacteria</taxon>
        <taxon>Pseudomonadati</taxon>
        <taxon>Pseudomonadota</taxon>
        <taxon>Gammaproteobacteria</taxon>
        <taxon>Enterobacterales</taxon>
        <taxon>Erwiniaceae</taxon>
        <taxon>Pantoea</taxon>
    </lineage>
</organism>
<dbReference type="Gene3D" id="1.10.10.10">
    <property type="entry name" value="Winged helix-like DNA-binding domain superfamily/Winged helix DNA-binding domain"/>
    <property type="match status" value="1"/>
</dbReference>
<dbReference type="InterPro" id="IPR036388">
    <property type="entry name" value="WH-like_DNA-bd_sf"/>
</dbReference>
<dbReference type="RefSeq" id="WP_166932290.1">
    <property type="nucleotide sequence ID" value="NZ_VWXC01000002.1"/>
</dbReference>
<dbReference type="Pfam" id="PF03466">
    <property type="entry name" value="LysR_substrate"/>
    <property type="match status" value="1"/>
</dbReference>
<dbReference type="PANTHER" id="PTHR30126">
    <property type="entry name" value="HTH-TYPE TRANSCRIPTIONAL REGULATOR"/>
    <property type="match status" value="1"/>
</dbReference>
<dbReference type="InterPro" id="IPR036390">
    <property type="entry name" value="WH_DNA-bd_sf"/>
</dbReference>
<proteinExistence type="inferred from homology"/>
<feature type="domain" description="HTH lysR-type" evidence="5">
    <location>
        <begin position="1"/>
        <end position="61"/>
    </location>
</feature>
<dbReference type="InterPro" id="IPR000847">
    <property type="entry name" value="LysR_HTH_N"/>
</dbReference>
<evidence type="ECO:0000256" key="3">
    <source>
        <dbReference type="ARBA" id="ARBA00023125"/>
    </source>
</evidence>
<dbReference type="InterPro" id="IPR005119">
    <property type="entry name" value="LysR_subst-bd"/>
</dbReference>
<dbReference type="SUPFAM" id="SSF46785">
    <property type="entry name" value="Winged helix' DNA-binding domain"/>
    <property type="match status" value="1"/>
</dbReference>
<gene>
    <name evidence="6" type="ORF">F3J37_05505</name>
</gene>
<comment type="caution">
    <text evidence="6">The sequence shown here is derived from an EMBL/GenBank/DDBJ whole genome shotgun (WGS) entry which is preliminary data.</text>
</comment>
<dbReference type="Gene3D" id="3.40.190.290">
    <property type="match status" value="1"/>
</dbReference>
<protein>
    <submittedName>
        <fullName evidence="6">LysR family transcriptional regulator</fullName>
    </submittedName>
</protein>
<evidence type="ECO:0000313" key="6">
    <source>
        <dbReference type="EMBL" id="NIG18136.1"/>
    </source>
</evidence>
<sequence>MHKSTLEQWSLLNEVVLRGSFASAAESTHRSQSSVSYNLAMLQERLEVTLLETKGRRTVLTPAGEKLLAQVRPLLKAFYALESTASAMRNGERSRIELMVDSILPREHLFSVLSEFQRLYPGTQVNVTEVLETQIPDNSQADVMVLSQRQPGTGRGEWMMNVDFVAVAHHQHALHHLNGAVSAEQLAEYPLIRIADHQHFSVLQEHHQGEIWACSTIEAAIEAVMHQVGYGWLPETRIQSALAAGTLKMLPLQQGVRRVTALHLLINNEIIVIDAQLQTLLDLMRNKAWI</sequence>
<dbReference type="Proteomes" id="UP001515780">
    <property type="component" value="Unassembled WGS sequence"/>
</dbReference>
<evidence type="ECO:0000256" key="4">
    <source>
        <dbReference type="ARBA" id="ARBA00023163"/>
    </source>
</evidence>
<dbReference type="Pfam" id="PF00126">
    <property type="entry name" value="HTH_1"/>
    <property type="match status" value="1"/>
</dbReference>
<dbReference type="PROSITE" id="PS50931">
    <property type="entry name" value="HTH_LYSR"/>
    <property type="match status" value="1"/>
</dbReference>
<evidence type="ECO:0000259" key="5">
    <source>
        <dbReference type="PROSITE" id="PS50931"/>
    </source>
</evidence>
<evidence type="ECO:0000313" key="7">
    <source>
        <dbReference type="Proteomes" id="UP001515780"/>
    </source>
</evidence>
<dbReference type="SUPFAM" id="SSF53850">
    <property type="entry name" value="Periplasmic binding protein-like II"/>
    <property type="match status" value="1"/>
</dbReference>
<dbReference type="EMBL" id="VWXC01000002">
    <property type="protein sequence ID" value="NIG18136.1"/>
    <property type="molecule type" value="Genomic_DNA"/>
</dbReference>
<keyword evidence="4" id="KW-0804">Transcription</keyword>
<comment type="similarity">
    <text evidence="1">Belongs to the LysR transcriptional regulatory family.</text>
</comment>
<evidence type="ECO:0000256" key="1">
    <source>
        <dbReference type="ARBA" id="ARBA00009437"/>
    </source>
</evidence>
<evidence type="ECO:0000256" key="2">
    <source>
        <dbReference type="ARBA" id="ARBA00023015"/>
    </source>
</evidence>
<keyword evidence="2" id="KW-0805">Transcription regulation</keyword>
<keyword evidence="3" id="KW-0238">DNA-binding</keyword>
<keyword evidence="7" id="KW-1185">Reference proteome</keyword>
<accession>A0ABX0RKK2</accession>